<evidence type="ECO:0000256" key="1">
    <source>
        <dbReference type="SAM" id="Phobius"/>
    </source>
</evidence>
<sequence>MMASSATSRGRGRPCIRTPTNTQAAIKPNLAHELVRLICAAIPTIMEEQRHESSRRTVVTKKHVSYKDFIKAAEAALLAERGYGGKKDENKNEKHKWDEVSLITNRGDPARFTCDDSGLSKRIAALRLVNLQCQVGTQGLESVSIRHIQGFGYGVLEFLRVGTMFDIFQNIHILYFQYGVLAVTGYGVLIKFPLWFLVSAGMDTLYLP</sequence>
<keyword evidence="3" id="KW-1185">Reference proteome</keyword>
<evidence type="ECO:0000313" key="2">
    <source>
        <dbReference type="EMBL" id="GJT04406.1"/>
    </source>
</evidence>
<evidence type="ECO:0000313" key="3">
    <source>
        <dbReference type="Proteomes" id="UP001151760"/>
    </source>
</evidence>
<name>A0ABQ5AQ30_9ASTR</name>
<dbReference type="EMBL" id="BQNB010012506">
    <property type="protein sequence ID" value="GJT04406.1"/>
    <property type="molecule type" value="Genomic_DNA"/>
</dbReference>
<protein>
    <submittedName>
        <fullName evidence="2">Uncharacterized protein</fullName>
    </submittedName>
</protein>
<feature type="transmembrane region" description="Helical" evidence="1">
    <location>
        <begin position="173"/>
        <end position="198"/>
    </location>
</feature>
<keyword evidence="1" id="KW-1133">Transmembrane helix</keyword>
<organism evidence="2 3">
    <name type="scientific">Tanacetum coccineum</name>
    <dbReference type="NCBI Taxonomy" id="301880"/>
    <lineage>
        <taxon>Eukaryota</taxon>
        <taxon>Viridiplantae</taxon>
        <taxon>Streptophyta</taxon>
        <taxon>Embryophyta</taxon>
        <taxon>Tracheophyta</taxon>
        <taxon>Spermatophyta</taxon>
        <taxon>Magnoliopsida</taxon>
        <taxon>eudicotyledons</taxon>
        <taxon>Gunneridae</taxon>
        <taxon>Pentapetalae</taxon>
        <taxon>asterids</taxon>
        <taxon>campanulids</taxon>
        <taxon>Asterales</taxon>
        <taxon>Asteraceae</taxon>
        <taxon>Asteroideae</taxon>
        <taxon>Anthemideae</taxon>
        <taxon>Anthemidinae</taxon>
        <taxon>Tanacetum</taxon>
    </lineage>
</organism>
<gene>
    <name evidence="2" type="ORF">Tco_0838868</name>
</gene>
<comment type="caution">
    <text evidence="2">The sequence shown here is derived from an EMBL/GenBank/DDBJ whole genome shotgun (WGS) entry which is preliminary data.</text>
</comment>
<keyword evidence="1" id="KW-0812">Transmembrane</keyword>
<reference evidence="2" key="2">
    <citation type="submission" date="2022-01" db="EMBL/GenBank/DDBJ databases">
        <authorList>
            <person name="Yamashiro T."/>
            <person name="Shiraishi A."/>
            <person name="Satake H."/>
            <person name="Nakayama K."/>
        </authorList>
    </citation>
    <scope>NUCLEOTIDE SEQUENCE</scope>
</reference>
<accession>A0ABQ5AQ30</accession>
<dbReference type="Proteomes" id="UP001151760">
    <property type="component" value="Unassembled WGS sequence"/>
</dbReference>
<keyword evidence="1" id="KW-0472">Membrane</keyword>
<proteinExistence type="predicted"/>
<reference evidence="2" key="1">
    <citation type="journal article" date="2022" name="Int. J. Mol. Sci.">
        <title>Draft Genome of Tanacetum Coccineum: Genomic Comparison of Closely Related Tanacetum-Family Plants.</title>
        <authorList>
            <person name="Yamashiro T."/>
            <person name="Shiraishi A."/>
            <person name="Nakayama K."/>
            <person name="Satake H."/>
        </authorList>
    </citation>
    <scope>NUCLEOTIDE SEQUENCE</scope>
</reference>